<evidence type="ECO:0000313" key="1">
    <source>
        <dbReference type="EMBL" id="OEH84686.1"/>
    </source>
</evidence>
<dbReference type="STRING" id="1390249.BHU72_07555"/>
<evidence type="ECO:0000313" key="2">
    <source>
        <dbReference type="Proteomes" id="UP000095255"/>
    </source>
</evidence>
<comment type="caution">
    <text evidence="1">The sequence shown here is derived from an EMBL/GenBank/DDBJ whole genome shotgun (WGS) entry which is preliminary data.</text>
</comment>
<dbReference type="EMBL" id="MJAT01000036">
    <property type="protein sequence ID" value="OEH84686.1"/>
    <property type="molecule type" value="Genomic_DNA"/>
</dbReference>
<dbReference type="OrthoDB" id="1707777at2"/>
<proteinExistence type="predicted"/>
<organism evidence="1 2">
    <name type="scientific">Desulfuribacillus stibiiarsenatis</name>
    <dbReference type="NCBI Taxonomy" id="1390249"/>
    <lineage>
        <taxon>Bacteria</taxon>
        <taxon>Bacillati</taxon>
        <taxon>Bacillota</taxon>
        <taxon>Desulfuribacillia</taxon>
        <taxon>Desulfuribacillales</taxon>
        <taxon>Desulfuribacillaceae</taxon>
        <taxon>Desulfuribacillus</taxon>
    </lineage>
</organism>
<sequence>MTLAKKIENILKDELKPEDVKTIVDMAEFLKYKSSLAKWDKINESEPEYITEDEKNEIDKKKASGDYVSQKQLLKELGISEDEIHR</sequence>
<dbReference type="Proteomes" id="UP000095255">
    <property type="component" value="Unassembled WGS sequence"/>
</dbReference>
<name>A0A1E5L3N0_9FIRM</name>
<reference evidence="1 2" key="1">
    <citation type="submission" date="2016-09" db="EMBL/GenBank/DDBJ databases">
        <title>Desulfuribacillus arsenicus sp. nov., an obligately anaerobic, dissimilatory arsenic- and antimonate-reducing bacterium isolated from anoxic sediments.</title>
        <authorList>
            <person name="Abin C.A."/>
            <person name="Hollibaugh J.T."/>
        </authorList>
    </citation>
    <scope>NUCLEOTIDE SEQUENCE [LARGE SCALE GENOMIC DNA]</scope>
    <source>
        <strain evidence="1 2">MLFW-2</strain>
    </source>
</reference>
<gene>
    <name evidence="1" type="ORF">BHU72_07555</name>
</gene>
<accession>A0A1E5L3N0</accession>
<protein>
    <submittedName>
        <fullName evidence="1">Uncharacterized protein</fullName>
    </submittedName>
</protein>
<keyword evidence="2" id="KW-1185">Reference proteome</keyword>
<dbReference type="AlphaFoldDB" id="A0A1E5L3N0"/>